<dbReference type="InterPro" id="IPR036188">
    <property type="entry name" value="FAD/NAD-bd_sf"/>
</dbReference>
<evidence type="ECO:0000256" key="23">
    <source>
        <dbReference type="RuleBase" id="RU362051"/>
    </source>
</evidence>
<keyword evidence="11 23" id="KW-0560">Oxidoreductase</keyword>
<feature type="binding site" evidence="20">
    <location>
        <position position="445"/>
    </location>
    <ligand>
        <name>substrate</name>
    </ligand>
</feature>
<evidence type="ECO:0000256" key="18">
    <source>
        <dbReference type="ARBA" id="ARBA00049220"/>
    </source>
</evidence>
<comment type="catalytic activity">
    <reaction evidence="18 23">
        <text>a quinone + succinate = fumarate + a quinol</text>
        <dbReference type="Rhea" id="RHEA:40523"/>
        <dbReference type="ChEBI" id="CHEBI:24646"/>
        <dbReference type="ChEBI" id="CHEBI:29806"/>
        <dbReference type="ChEBI" id="CHEBI:30031"/>
        <dbReference type="ChEBI" id="CHEBI:132124"/>
        <dbReference type="EC" id="1.3.5.1"/>
    </reaction>
</comment>
<feature type="binding site" evidence="20">
    <location>
        <position position="281"/>
    </location>
    <ligand>
        <name>substrate</name>
    </ligand>
</feature>
<keyword evidence="23" id="KW-0809">Transit peptide</keyword>
<dbReference type="AlphaFoldDB" id="A0A8C9GX39"/>
<dbReference type="InterPro" id="IPR015939">
    <property type="entry name" value="Fum_Rdtase/Succ_DH_flav-like_C"/>
</dbReference>
<keyword evidence="12 23" id="KW-0472">Membrane</keyword>
<dbReference type="Proteomes" id="UP000694416">
    <property type="component" value="Unplaced"/>
</dbReference>
<feature type="binding site" evidence="21">
    <location>
        <begin position="40"/>
        <end position="45"/>
    </location>
    <ligand>
        <name>FAD</name>
        <dbReference type="ChEBI" id="CHEBI:57692"/>
    </ligand>
</feature>
<evidence type="ECO:0000256" key="6">
    <source>
        <dbReference type="ARBA" id="ARBA00022448"/>
    </source>
</evidence>
<evidence type="ECO:0000256" key="7">
    <source>
        <dbReference type="ARBA" id="ARBA00022532"/>
    </source>
</evidence>
<comment type="catalytic activity">
    <reaction evidence="15">
        <text>(R)-malate + a quinone = enol-oxaloacetate + a quinol</text>
        <dbReference type="Rhea" id="RHEA:79827"/>
        <dbReference type="ChEBI" id="CHEBI:15588"/>
        <dbReference type="ChEBI" id="CHEBI:17479"/>
        <dbReference type="ChEBI" id="CHEBI:24646"/>
        <dbReference type="ChEBI" id="CHEBI:132124"/>
    </reaction>
    <physiologicalReaction direction="left-to-right" evidence="15">
        <dbReference type="Rhea" id="RHEA:79828"/>
    </physiologicalReaction>
</comment>
<keyword evidence="7 23" id="KW-0816">Tricarboxylic acid cycle</keyword>
<dbReference type="FunFam" id="3.90.700.10:FF:000001">
    <property type="entry name" value="Mitochondrial succinate dehydrogenase flavoprotein subunit"/>
    <property type="match status" value="1"/>
</dbReference>
<feature type="binding site" evidence="21">
    <location>
        <begin position="450"/>
        <end position="451"/>
    </location>
    <ligand>
        <name>FAD</name>
        <dbReference type="ChEBI" id="CHEBI:57692"/>
    </ligand>
</feature>
<feature type="binding site" evidence="20">
    <location>
        <position position="380"/>
    </location>
    <ligand>
        <name>substrate</name>
    </ligand>
</feature>
<dbReference type="NCBIfam" id="TIGR01812">
    <property type="entry name" value="sdhA_frdA_Gneg"/>
    <property type="match status" value="1"/>
</dbReference>
<dbReference type="Gene3D" id="4.10.80.40">
    <property type="entry name" value="succinate dehydrogenase protein domain"/>
    <property type="match status" value="1"/>
</dbReference>
<protein>
    <recommendedName>
        <fullName evidence="5 23">Succinate dehydrogenase [ubiquinone] flavoprotein subunit, mitochondrial</fullName>
        <ecNumber evidence="4 23">1.3.5.1</ecNumber>
    </recommendedName>
</protein>
<keyword evidence="10 23" id="KW-0249">Electron transport</keyword>
<evidence type="ECO:0000259" key="25">
    <source>
        <dbReference type="Pfam" id="PF02910"/>
    </source>
</evidence>
<evidence type="ECO:0000256" key="13">
    <source>
        <dbReference type="ARBA" id="ARBA00045977"/>
    </source>
</evidence>
<keyword evidence="8 21" id="KW-0285">Flavoprotein</keyword>
<reference evidence="26" key="2">
    <citation type="submission" date="2025-09" db="UniProtKB">
        <authorList>
            <consortium name="Ensembl"/>
        </authorList>
    </citation>
    <scope>IDENTIFICATION</scope>
</reference>
<evidence type="ECO:0000256" key="14">
    <source>
        <dbReference type="ARBA" id="ARBA00046420"/>
    </source>
</evidence>
<feature type="binding site" evidence="21">
    <location>
        <position position="248"/>
    </location>
    <ligand>
        <name>FAD</name>
        <dbReference type="ChEBI" id="CHEBI:57692"/>
    </ligand>
</feature>
<dbReference type="InterPro" id="IPR014006">
    <property type="entry name" value="Succ_Dhase_FrdA_Gneg"/>
</dbReference>
<comment type="catalytic activity">
    <reaction evidence="17">
        <text>(S)-malate + a quinone = enol-oxaloacetate + a quinol</text>
        <dbReference type="Rhea" id="RHEA:79831"/>
        <dbReference type="ChEBI" id="CHEBI:15589"/>
        <dbReference type="ChEBI" id="CHEBI:17479"/>
        <dbReference type="ChEBI" id="CHEBI:24646"/>
        <dbReference type="ChEBI" id="CHEBI:132124"/>
    </reaction>
    <physiologicalReaction direction="left-to-right" evidence="17">
        <dbReference type="Rhea" id="RHEA:79832"/>
    </physiologicalReaction>
</comment>
<feature type="modified residue" description="Tele-8alpha-FAD histidine" evidence="22">
    <location>
        <position position="71"/>
    </location>
</feature>
<accession>A0A8C9GX39</accession>
<dbReference type="FunFam" id="1.20.58.100:FF:000001">
    <property type="entry name" value="Succinate dehydrogenase flavoprotein subunit (SdhA)"/>
    <property type="match status" value="1"/>
</dbReference>
<evidence type="ECO:0000256" key="12">
    <source>
        <dbReference type="ARBA" id="ARBA00023136"/>
    </source>
</evidence>
<feature type="binding site" evidence="20">
    <location>
        <position position="269"/>
    </location>
    <ligand>
        <name>substrate</name>
    </ligand>
</feature>
<dbReference type="PANTHER" id="PTHR11632">
    <property type="entry name" value="SUCCINATE DEHYDROGENASE 2 FLAVOPROTEIN SUBUNIT"/>
    <property type="match status" value="1"/>
</dbReference>
<dbReference type="NCBIfam" id="TIGR01816">
    <property type="entry name" value="sdhA_forward"/>
    <property type="match status" value="1"/>
</dbReference>
<feature type="active site" description="Proton acceptor" evidence="19">
    <location>
        <position position="313"/>
    </location>
</feature>
<dbReference type="Pfam" id="PF02910">
    <property type="entry name" value="Succ_DH_flav_C"/>
    <property type="match status" value="1"/>
</dbReference>
<evidence type="ECO:0000313" key="26">
    <source>
        <dbReference type="Ensembl" id="ENSPTEP00000012171.1"/>
    </source>
</evidence>
<proteinExistence type="inferred from homology"/>
<organism evidence="26 27">
    <name type="scientific">Piliocolobus tephrosceles</name>
    <name type="common">Ugandan red Colobus</name>
    <dbReference type="NCBI Taxonomy" id="591936"/>
    <lineage>
        <taxon>Eukaryota</taxon>
        <taxon>Metazoa</taxon>
        <taxon>Chordata</taxon>
        <taxon>Craniata</taxon>
        <taxon>Vertebrata</taxon>
        <taxon>Euteleostomi</taxon>
        <taxon>Mammalia</taxon>
        <taxon>Eutheria</taxon>
        <taxon>Euarchontoglires</taxon>
        <taxon>Primates</taxon>
        <taxon>Haplorrhini</taxon>
        <taxon>Catarrhini</taxon>
        <taxon>Cercopithecidae</taxon>
        <taxon>Colobinae</taxon>
        <taxon>Piliocolobus</taxon>
    </lineage>
</organism>
<dbReference type="InterPro" id="IPR030664">
    <property type="entry name" value="SdhA/FrdA/AprA"/>
</dbReference>
<evidence type="ECO:0000256" key="17">
    <source>
        <dbReference type="ARBA" id="ARBA00048512"/>
    </source>
</evidence>
<dbReference type="InterPro" id="IPR011281">
    <property type="entry name" value="Succ_DH_flav_su_fwd"/>
</dbReference>
<evidence type="ECO:0000256" key="15">
    <source>
        <dbReference type="ARBA" id="ARBA00047404"/>
    </source>
</evidence>
<dbReference type="GO" id="GO:0005743">
    <property type="term" value="C:mitochondrial inner membrane"/>
    <property type="evidence" value="ECO:0007669"/>
    <property type="project" value="UniProtKB-SubCell"/>
</dbReference>
<evidence type="ECO:0000256" key="16">
    <source>
        <dbReference type="ARBA" id="ARBA00047755"/>
    </source>
</evidence>
<evidence type="ECO:0000256" key="19">
    <source>
        <dbReference type="PIRSR" id="PIRSR000171-1"/>
    </source>
</evidence>
<name>A0A8C9GX39_9PRIM</name>
<dbReference type="SUPFAM" id="SSF56425">
    <property type="entry name" value="Succinate dehydrogenase/fumarate reductase flavoprotein, catalytic domain"/>
    <property type="match status" value="1"/>
</dbReference>
<comment type="similarity">
    <text evidence="3 23">Belongs to the FAD-dependent oxidoreductase 2 family. FRD/SDH subfamily.</text>
</comment>
<dbReference type="InterPro" id="IPR037099">
    <property type="entry name" value="Fum_R/Succ_DH_flav-like_C_sf"/>
</dbReference>
<dbReference type="InterPro" id="IPR003952">
    <property type="entry name" value="FRD_SDH_FAD_BS"/>
</dbReference>
<sequence length="643" mass="71941">MIRSGNKYLRFMQFKHCQFSSLKLKSYEVVDHYYDAVIVGAGGAGLRSALELSKNKYKVACISKLFPTRSHTVAAQGGINASLGNMTEDDWRWHAYDTIKGSDWLGDQNAIQYMCREAPASVLELEEYGLPFSRTKDGKIYQRAFGGQSLKFGKGGQAYRCAAAADRTGHAMLHTLYGQSLSFNCIFFVEYFVLDLLMNTPDECIGVICINIADGKIHRFFTPHTVIATGGYGRAYLSCTSAHACTGDGNAIVARSLLPLQDLEFVQFHPTGIYPAGCLITEGCRGEGGILRNKEGEAFMMRYAPKAKDLASRDVVSRAMTIEINENRGCGPNGDHIYLDLTHLSNETIKERLPGIMETAKIFAGVDVTKEYIPVLPTVHYNMGGIPTNYKTQVLTQRTTMNKLLTNLTSQKKKNIQKEKEDDIIVNGLYAAGEAASASVHGANRLGANSLLDIVVFGKRAALTIMEIDKPNIPKINHSTNIGEDTIARLDQIRYNKGTMRTSEIRKNMQVCMQKHAAVFRIGPLLDKGYNQILEICSSFKDIYITDKTLTWNTDLLETLELENLLTLASQTILAAVNRKESRGAHARDDFPERDDKNYLKHSLTWMTHRNVENTNYFTTYRNVIMQPLDNEMEHVPPVKRVY</sequence>
<evidence type="ECO:0000256" key="11">
    <source>
        <dbReference type="ARBA" id="ARBA00023002"/>
    </source>
</evidence>
<dbReference type="Pfam" id="PF00890">
    <property type="entry name" value="FAD_binding_2"/>
    <property type="match status" value="1"/>
</dbReference>
<dbReference type="SUPFAM" id="SSF46977">
    <property type="entry name" value="Succinate dehydrogenase/fumarate reductase flavoprotein C-terminal domain"/>
    <property type="match status" value="1"/>
</dbReference>
<reference evidence="26" key="1">
    <citation type="submission" date="2025-08" db="UniProtKB">
        <authorList>
            <consortium name="Ensembl"/>
        </authorList>
    </citation>
    <scope>IDENTIFICATION</scope>
</reference>
<dbReference type="Gene3D" id="3.90.700.10">
    <property type="entry name" value="Succinate dehydrogenase/fumarate reductase flavoprotein, catalytic domain"/>
    <property type="match status" value="1"/>
</dbReference>
<evidence type="ECO:0000256" key="9">
    <source>
        <dbReference type="ARBA" id="ARBA00022827"/>
    </source>
</evidence>
<dbReference type="PANTHER" id="PTHR11632:SF51">
    <property type="entry name" value="SUCCINATE DEHYDROGENASE [UBIQUINONE] FLAVOPROTEIN SUBUNIT, MITOCHONDRIAL"/>
    <property type="match status" value="1"/>
</dbReference>
<dbReference type="PIRSF" id="PIRSF000171">
    <property type="entry name" value="SDHA_APRA_LASPO"/>
    <property type="match status" value="1"/>
</dbReference>
<dbReference type="PROSITE" id="PS00504">
    <property type="entry name" value="FRD_SDH_FAD_BINDING"/>
    <property type="match status" value="1"/>
</dbReference>
<keyword evidence="27" id="KW-1185">Reference proteome</keyword>
<dbReference type="GO" id="GO:0006121">
    <property type="term" value="P:mitochondrial electron transport, succinate to ubiquinone"/>
    <property type="evidence" value="ECO:0007669"/>
    <property type="project" value="TreeGrafter"/>
</dbReference>
<dbReference type="GO" id="GO:0009055">
    <property type="term" value="F:electron transfer activity"/>
    <property type="evidence" value="ECO:0007669"/>
    <property type="project" value="TreeGrafter"/>
</dbReference>
<evidence type="ECO:0000259" key="24">
    <source>
        <dbReference type="Pfam" id="PF00890"/>
    </source>
</evidence>
<feature type="binding site" evidence="21">
    <location>
        <position position="434"/>
    </location>
    <ligand>
        <name>FAD</name>
        <dbReference type="ChEBI" id="CHEBI:57692"/>
    </ligand>
</feature>
<evidence type="ECO:0000256" key="2">
    <source>
        <dbReference type="ARBA" id="ARBA00004788"/>
    </source>
</evidence>
<dbReference type="Ensembl" id="ENSPTET00000018359.1">
    <property type="protein sequence ID" value="ENSPTEP00000012171.1"/>
    <property type="gene ID" value="ENSPTEG00000013708.1"/>
</dbReference>
<dbReference type="EC" id="1.3.5.1" evidence="4 23"/>
<dbReference type="GO" id="GO:0008177">
    <property type="term" value="F:succinate dehydrogenase (quinone) activity"/>
    <property type="evidence" value="ECO:0007669"/>
    <property type="project" value="UniProtKB-EC"/>
</dbReference>
<comment type="catalytic activity">
    <reaction evidence="16">
        <text>a ubiquinone + succinate = a ubiquinol + fumarate</text>
        <dbReference type="Rhea" id="RHEA:13713"/>
        <dbReference type="Rhea" id="RHEA-COMP:9565"/>
        <dbReference type="Rhea" id="RHEA-COMP:9566"/>
        <dbReference type="ChEBI" id="CHEBI:16389"/>
        <dbReference type="ChEBI" id="CHEBI:17976"/>
        <dbReference type="ChEBI" id="CHEBI:29806"/>
        <dbReference type="ChEBI" id="CHEBI:30031"/>
        <dbReference type="EC" id="1.3.5.1"/>
    </reaction>
</comment>
<comment type="function">
    <text evidence="13">Flavoprotein (FP) subunit of succinate dehydrogenase (SDH) that is involved in complex II of the mitochondrial electron transport chain and is responsible for transferring electrons from succinate to ubiquinone (coenzyme Q). SDH also oxidizes malate to the non-canonical enol form of oxaloacetate, enol-oxaloacetate. Enol-oxaloacetate, which is a potent inhibitor of the succinate dehydrogenase activity, is further isomerized into keto-oxaloacetate. Can act as a tumor suppressor.</text>
</comment>
<dbReference type="GO" id="GO:0050660">
    <property type="term" value="F:flavin adenine dinucleotide binding"/>
    <property type="evidence" value="ECO:0007669"/>
    <property type="project" value="InterPro"/>
</dbReference>
<evidence type="ECO:0000256" key="20">
    <source>
        <dbReference type="PIRSR" id="PIRSR611281-2"/>
    </source>
</evidence>
<keyword evidence="9 21" id="KW-0274">FAD</keyword>
<evidence type="ECO:0000256" key="21">
    <source>
        <dbReference type="PIRSR" id="PIRSR611281-3"/>
    </source>
</evidence>
<evidence type="ECO:0000256" key="10">
    <source>
        <dbReference type="ARBA" id="ARBA00022982"/>
    </source>
</evidence>
<evidence type="ECO:0000256" key="5">
    <source>
        <dbReference type="ARBA" id="ARBA00020842"/>
    </source>
</evidence>
<dbReference type="GO" id="GO:0006099">
    <property type="term" value="P:tricarboxylic acid cycle"/>
    <property type="evidence" value="ECO:0007669"/>
    <property type="project" value="UniProtKB-UniPathway"/>
</dbReference>
<keyword evidence="6 23" id="KW-0813">Transport</keyword>
<evidence type="ECO:0000256" key="4">
    <source>
        <dbReference type="ARBA" id="ARBA00012792"/>
    </source>
</evidence>
<evidence type="ECO:0000256" key="1">
    <source>
        <dbReference type="ARBA" id="ARBA00004443"/>
    </source>
</evidence>
<evidence type="ECO:0000256" key="3">
    <source>
        <dbReference type="ARBA" id="ARBA00008040"/>
    </source>
</evidence>
<comment type="subcellular location">
    <subcellularLocation>
        <location evidence="1 23">Mitochondrion inner membrane</location>
        <topology evidence="1 23">Peripheral membrane protein</topology>
        <orientation evidence="1 23">Matrix side</orientation>
    </subcellularLocation>
</comment>
<dbReference type="SUPFAM" id="SSF51905">
    <property type="entry name" value="FAD/NAD(P)-binding domain"/>
    <property type="match status" value="1"/>
</dbReference>
<dbReference type="Gene3D" id="3.50.50.60">
    <property type="entry name" value="FAD/NAD(P)-binding domain"/>
    <property type="match status" value="1"/>
</dbReference>
<dbReference type="FunFam" id="4.10.80.40:FF:000002">
    <property type="entry name" value="Succinate dehydrogenase [ubiquinone] flavoprotein subunit, mitochondrial"/>
    <property type="match status" value="1"/>
</dbReference>
<evidence type="ECO:0000256" key="22">
    <source>
        <dbReference type="PIRSR" id="PIRSR611281-4"/>
    </source>
</evidence>
<dbReference type="Gene3D" id="1.20.58.100">
    <property type="entry name" value="Fumarate reductase/succinate dehydrogenase flavoprotein-like, C-terminal domain"/>
    <property type="match status" value="1"/>
</dbReference>
<dbReference type="UniPathway" id="UPA00223">
    <property type="reaction ID" value="UER01006"/>
</dbReference>
<dbReference type="InterPro" id="IPR027477">
    <property type="entry name" value="Succ_DH/fumarate_Rdtase_cat_sf"/>
</dbReference>
<comment type="pathway">
    <text evidence="2 23">Carbohydrate metabolism; tricarboxylic acid cycle; fumarate from succinate (eukaryal route): step 1/1.</text>
</comment>
<evidence type="ECO:0000313" key="27">
    <source>
        <dbReference type="Proteomes" id="UP000694416"/>
    </source>
</evidence>
<feature type="domain" description="Fumarate reductase/succinate dehydrogenase flavoprotein-like C-terminal" evidence="25">
    <location>
        <begin position="506"/>
        <end position="643"/>
    </location>
</feature>
<dbReference type="InterPro" id="IPR003953">
    <property type="entry name" value="FAD-dep_OxRdtase_2_FAD-bd"/>
</dbReference>
<evidence type="ECO:0000256" key="8">
    <source>
        <dbReference type="ARBA" id="ARBA00022630"/>
    </source>
</evidence>
<feature type="binding site" evidence="21">
    <location>
        <begin position="63"/>
        <end position="78"/>
    </location>
    <ligand>
        <name>FAD</name>
        <dbReference type="ChEBI" id="CHEBI:57692"/>
    </ligand>
</feature>
<feature type="domain" description="FAD-dependent oxidoreductase 2 FAD-binding" evidence="24">
    <location>
        <begin position="35"/>
        <end position="451"/>
    </location>
</feature>
<comment type="subunit">
    <text evidence="14">Component of complex II composed of four subunits: the flavoprotein (FP) SDHA, iron-sulfur protein (IP) SDHB, and a cytochrome b560 composed of SDHC and SDHD. Interacts with SDHAF2/SDH5; interaction is required for FAD attachment. Interacts with TRAP1. Interacts with LACC1.</text>
</comment>
<comment type="cofactor">
    <cofactor evidence="21">
        <name>FAD</name>
        <dbReference type="ChEBI" id="CHEBI:57692"/>
    </cofactor>
    <text evidence="21">Flavinylated by SdhE, about 5% flavinylation occurs in the absence of SdhE.</text>
</comment>